<proteinExistence type="predicted"/>
<evidence type="ECO:0000313" key="2">
    <source>
        <dbReference type="EMBL" id="BDS09637.1"/>
    </source>
</evidence>
<dbReference type="AlphaFoldDB" id="A0A915VKC8"/>
<dbReference type="RefSeq" id="WP_264791008.1">
    <property type="nucleotide sequence ID" value="NZ_AP026867.1"/>
</dbReference>
<keyword evidence="1" id="KW-1133">Transmembrane helix</keyword>
<keyword evidence="1" id="KW-0472">Membrane</keyword>
<feature type="transmembrane region" description="Helical" evidence="1">
    <location>
        <begin position="33"/>
        <end position="55"/>
    </location>
</feature>
<dbReference type="KEGG" id="aup:AsAng_0003410"/>
<dbReference type="Proteomes" id="UP001060919">
    <property type="component" value="Chromosome"/>
</dbReference>
<name>A0A915VKC8_9BACT</name>
<protein>
    <submittedName>
        <fullName evidence="2">Uncharacterized protein</fullName>
    </submittedName>
</protein>
<dbReference type="EMBL" id="AP026867">
    <property type="protein sequence ID" value="BDS09637.1"/>
    <property type="molecule type" value="Genomic_DNA"/>
</dbReference>
<accession>A0A915VKC8</accession>
<keyword evidence="3" id="KW-1185">Reference proteome</keyword>
<reference evidence="2" key="1">
    <citation type="submission" date="2022-09" db="EMBL/GenBank/DDBJ databases">
        <title>Aureispira anguillicida sp. nov., isolated from Leptocephalus of Japanese eel Anguilla japonica.</title>
        <authorList>
            <person name="Yuasa K."/>
            <person name="Mekata T."/>
            <person name="Ikunari K."/>
        </authorList>
    </citation>
    <scope>NUCLEOTIDE SEQUENCE</scope>
    <source>
        <strain evidence="2">EL160426</strain>
    </source>
</reference>
<evidence type="ECO:0000313" key="3">
    <source>
        <dbReference type="Proteomes" id="UP001060919"/>
    </source>
</evidence>
<gene>
    <name evidence="2" type="ORF">AsAng_0003410</name>
</gene>
<sequence>MSNDNTDTNETNTTAQNLSTKDKFLDFVNQNTIPLIVGTTIFIVIILLVVVYNAFLNPTSMEDFAEKFCNCTDKTENVYYNYSKDGFGYNSNLTGCFAEEFRLYSEGYNKDEKKKLLVEFQQAVIKKCPKKLANAFEYK</sequence>
<organism evidence="2 3">
    <name type="scientific">Aureispira anguillae</name>
    <dbReference type="NCBI Taxonomy" id="2864201"/>
    <lineage>
        <taxon>Bacteria</taxon>
        <taxon>Pseudomonadati</taxon>
        <taxon>Bacteroidota</taxon>
        <taxon>Saprospiria</taxon>
        <taxon>Saprospirales</taxon>
        <taxon>Saprospiraceae</taxon>
        <taxon>Aureispira</taxon>
    </lineage>
</organism>
<keyword evidence="1" id="KW-0812">Transmembrane</keyword>
<evidence type="ECO:0000256" key="1">
    <source>
        <dbReference type="SAM" id="Phobius"/>
    </source>
</evidence>